<dbReference type="Proteomes" id="UP001258017">
    <property type="component" value="Unassembled WGS sequence"/>
</dbReference>
<name>A0AAD9RF20_9HYME</name>
<feature type="compositionally biased region" description="Polar residues" evidence="2">
    <location>
        <begin position="12"/>
        <end position="27"/>
    </location>
</feature>
<dbReference type="AlphaFoldDB" id="A0AAD9RF20"/>
<reference evidence="3" key="1">
    <citation type="submission" date="2021-08" db="EMBL/GenBank/DDBJ databases">
        <authorList>
            <person name="Misof B."/>
            <person name="Oliver O."/>
            <person name="Podsiadlowski L."/>
            <person name="Donath A."/>
            <person name="Peters R."/>
            <person name="Mayer C."/>
            <person name="Rust J."/>
            <person name="Gunkel S."/>
            <person name="Lesny P."/>
            <person name="Martin S."/>
            <person name="Oeyen J.P."/>
            <person name="Petersen M."/>
            <person name="Panagiotis P."/>
            <person name="Wilbrandt J."/>
            <person name="Tanja T."/>
        </authorList>
    </citation>
    <scope>NUCLEOTIDE SEQUENCE</scope>
    <source>
        <strain evidence="3">GBR_01_08_01A</strain>
        <tissue evidence="3">Thorax + abdomen</tissue>
    </source>
</reference>
<reference evidence="3" key="2">
    <citation type="journal article" date="2023" name="Commun. Biol.">
        <title>Intrasexual cuticular hydrocarbon dimorphism in a wasp sheds light on hydrocarbon biosynthesis genes in Hymenoptera.</title>
        <authorList>
            <person name="Moris V.C."/>
            <person name="Podsiadlowski L."/>
            <person name="Martin S."/>
            <person name="Oeyen J.P."/>
            <person name="Donath A."/>
            <person name="Petersen M."/>
            <person name="Wilbrandt J."/>
            <person name="Misof B."/>
            <person name="Liedtke D."/>
            <person name="Thamm M."/>
            <person name="Scheiner R."/>
            <person name="Schmitt T."/>
            <person name="Niehuis O."/>
        </authorList>
    </citation>
    <scope>NUCLEOTIDE SEQUENCE</scope>
    <source>
        <strain evidence="3">GBR_01_08_01A</strain>
    </source>
</reference>
<comment type="caution">
    <text evidence="3">The sequence shown here is derived from an EMBL/GenBank/DDBJ whole genome shotgun (WGS) entry which is preliminary data.</text>
</comment>
<keyword evidence="1" id="KW-0175">Coiled coil</keyword>
<evidence type="ECO:0000256" key="1">
    <source>
        <dbReference type="SAM" id="Coils"/>
    </source>
</evidence>
<evidence type="ECO:0008006" key="5">
    <source>
        <dbReference type="Google" id="ProtNLM"/>
    </source>
</evidence>
<feature type="region of interest" description="Disordered" evidence="2">
    <location>
        <begin position="1"/>
        <end position="51"/>
    </location>
</feature>
<proteinExistence type="predicted"/>
<keyword evidence="4" id="KW-1185">Reference proteome</keyword>
<evidence type="ECO:0000313" key="4">
    <source>
        <dbReference type="Proteomes" id="UP001258017"/>
    </source>
</evidence>
<feature type="coiled-coil region" evidence="1">
    <location>
        <begin position="61"/>
        <end position="88"/>
    </location>
</feature>
<evidence type="ECO:0000313" key="3">
    <source>
        <dbReference type="EMBL" id="KAK2578488.1"/>
    </source>
</evidence>
<organism evidence="3 4">
    <name type="scientific">Odynerus spinipes</name>
    <dbReference type="NCBI Taxonomy" id="1348599"/>
    <lineage>
        <taxon>Eukaryota</taxon>
        <taxon>Metazoa</taxon>
        <taxon>Ecdysozoa</taxon>
        <taxon>Arthropoda</taxon>
        <taxon>Hexapoda</taxon>
        <taxon>Insecta</taxon>
        <taxon>Pterygota</taxon>
        <taxon>Neoptera</taxon>
        <taxon>Endopterygota</taxon>
        <taxon>Hymenoptera</taxon>
        <taxon>Apocrita</taxon>
        <taxon>Aculeata</taxon>
        <taxon>Vespoidea</taxon>
        <taxon>Vespidae</taxon>
        <taxon>Eumeninae</taxon>
        <taxon>Odynerus</taxon>
    </lineage>
</organism>
<protein>
    <recommendedName>
        <fullName evidence="5">Ty3 transposon capsid-like protein domain-containing protein</fullName>
    </recommendedName>
</protein>
<evidence type="ECO:0000256" key="2">
    <source>
        <dbReference type="SAM" id="MobiDB-lite"/>
    </source>
</evidence>
<dbReference type="EMBL" id="JAIFRP010000270">
    <property type="protein sequence ID" value="KAK2578488.1"/>
    <property type="molecule type" value="Genomic_DNA"/>
</dbReference>
<gene>
    <name evidence="3" type="ORF">KPH14_000782</name>
</gene>
<accession>A0AAD9RF20</accession>
<sequence>MGIDTRAKTKRQTSVTLASGEASTVHQTRMIRSPTDKRSHDSLSTSTTETATTEMDITTTLQSILKRLKGIEEQQKKYEARLLTIEEDTMKRCDEQIGAESEQIHQILTEVRQEIRGDIRVIKEQIEQLGEGNNLQGGETRRQRIASGQNLYGNNRQASVYESQQLPLSQENLQGRQEYTPRSKFAKPQLLVFEAKSNERPLKFLRQLEKFIGFARIADDEFLLIIGQALKGAAAEWWDVVSEQVGTWEEFSKLFIARFWNASIQKRIRGMLDTGYYKEHSGQTRVTYAMKLIGDARDLRPQKTDEEIVQMLSKHYNQAIDEAGLDETLVKFLEVSDTQAGEIECIIPSHATRVGRRFFPLYTTPPGVLVASDSGDLRHVTVADSKC</sequence>